<evidence type="ECO:0000313" key="5">
    <source>
        <dbReference type="Proteomes" id="UP001151699"/>
    </source>
</evidence>
<proteinExistence type="predicted"/>
<feature type="compositionally biased region" description="Basic and acidic residues" evidence="1">
    <location>
        <begin position="1"/>
        <end position="39"/>
    </location>
</feature>
<dbReference type="OrthoDB" id="7782106at2759"/>
<keyword evidence="2" id="KW-0472">Membrane</keyword>
<evidence type="ECO:0000256" key="2">
    <source>
        <dbReference type="SAM" id="Phobius"/>
    </source>
</evidence>
<keyword evidence="5" id="KW-1185">Reference proteome</keyword>
<keyword evidence="2" id="KW-0812">Transmembrane</keyword>
<dbReference type="PANTHER" id="PTHR46599">
    <property type="entry name" value="PIGGYBAC TRANSPOSABLE ELEMENT-DERIVED PROTEIN 4"/>
    <property type="match status" value="1"/>
</dbReference>
<evidence type="ECO:0000259" key="3">
    <source>
        <dbReference type="Pfam" id="PF13843"/>
    </source>
</evidence>
<dbReference type="Proteomes" id="UP001151699">
    <property type="component" value="Chromosome A"/>
</dbReference>
<feature type="domain" description="PiggyBac transposable element-derived protein" evidence="3">
    <location>
        <begin position="107"/>
        <end position="446"/>
    </location>
</feature>
<organism evidence="4 5">
    <name type="scientific">Pseudolycoriella hygida</name>
    <dbReference type="NCBI Taxonomy" id="35572"/>
    <lineage>
        <taxon>Eukaryota</taxon>
        <taxon>Metazoa</taxon>
        <taxon>Ecdysozoa</taxon>
        <taxon>Arthropoda</taxon>
        <taxon>Hexapoda</taxon>
        <taxon>Insecta</taxon>
        <taxon>Pterygota</taxon>
        <taxon>Neoptera</taxon>
        <taxon>Endopterygota</taxon>
        <taxon>Diptera</taxon>
        <taxon>Nematocera</taxon>
        <taxon>Sciaroidea</taxon>
        <taxon>Sciaridae</taxon>
        <taxon>Pseudolycoriella</taxon>
    </lineage>
</organism>
<dbReference type="AlphaFoldDB" id="A0A9Q0NGA0"/>
<evidence type="ECO:0000256" key="1">
    <source>
        <dbReference type="SAM" id="MobiDB-lite"/>
    </source>
</evidence>
<reference evidence="4" key="1">
    <citation type="submission" date="2022-07" db="EMBL/GenBank/DDBJ databases">
        <authorList>
            <person name="Trinca V."/>
            <person name="Uliana J.V.C."/>
            <person name="Torres T.T."/>
            <person name="Ward R.J."/>
            <person name="Monesi N."/>
        </authorList>
    </citation>
    <scope>NUCLEOTIDE SEQUENCE</scope>
    <source>
        <strain evidence="4">HSMRA1968</strain>
        <tissue evidence="4">Whole embryos</tissue>
    </source>
</reference>
<gene>
    <name evidence="4" type="primary">PGBD4_11</name>
    <name evidence="4" type="ORF">Bhyg_04181</name>
</gene>
<accession>A0A9Q0NGA0</accession>
<sequence length="538" mass="61518">MNKRKAASDSKENTKYKKLCVRESSEEHSFNESSEKSSSDSDAYYSTEPDTDDIVYETSEESDSVDREANIVVSTGPTWERVTGKSLRQFAFREIPTSPNINVASKPIDVFDLFVTDEIYDLVVTQTNLNAHKKLMKNIKRCSRMRKWKDTNTDEMKKFFGLVVYMGIVKLPGIHMYWSKNQFYRNAFVPQVMSRNRFQLLLKMIHFANDDDIAGDRLGKVRNLLNLLEKNFMSRTPGEILVVDESMIPWRGRLLFRQYNPRKSHRYGVKDYKLCDPSGYTYTSSIYCGASAHPQDRGTPKPGSPHTSQIVLDLAEPYLDNGRTMITDNFYTSITLAKALQNRKTHLIGTLRKDRTGNPETVTKSKLKRGEIVGRESSGIVVAKWKDKRDVLMLTTKHNLKQKSTGKQGIDLSDQMSSYFSPLRKTIRWYHKIAFEYLLSTSVVNALILYKVVQPKTKILHFKMSICQSLCGIQTASSSSGDNQYQYMFGQLITALSNVSFNDTHLALNRPLHNPLHVIKSVLINAFLHVSHVEVKLV</sequence>
<keyword evidence="2" id="KW-1133">Transmembrane helix</keyword>
<dbReference type="EMBL" id="WJQU01000001">
    <property type="protein sequence ID" value="KAJ6648949.1"/>
    <property type="molecule type" value="Genomic_DNA"/>
</dbReference>
<dbReference type="InterPro" id="IPR029526">
    <property type="entry name" value="PGBD"/>
</dbReference>
<feature type="region of interest" description="Disordered" evidence="1">
    <location>
        <begin position="1"/>
        <end position="52"/>
    </location>
</feature>
<protein>
    <submittedName>
        <fullName evidence="4">PiggyBac transposable element-derived protein 4</fullName>
    </submittedName>
</protein>
<evidence type="ECO:0000313" key="4">
    <source>
        <dbReference type="EMBL" id="KAJ6648949.1"/>
    </source>
</evidence>
<dbReference type="PANTHER" id="PTHR46599:SF3">
    <property type="entry name" value="PIGGYBAC TRANSPOSABLE ELEMENT-DERIVED PROTEIN 4"/>
    <property type="match status" value="1"/>
</dbReference>
<feature type="transmembrane region" description="Helical" evidence="2">
    <location>
        <begin position="159"/>
        <end position="178"/>
    </location>
</feature>
<dbReference type="Pfam" id="PF13843">
    <property type="entry name" value="DDE_Tnp_1_7"/>
    <property type="match status" value="1"/>
</dbReference>
<name>A0A9Q0NGA0_9DIPT</name>
<comment type="caution">
    <text evidence="4">The sequence shown here is derived from an EMBL/GenBank/DDBJ whole genome shotgun (WGS) entry which is preliminary data.</text>
</comment>